<dbReference type="PRINTS" id="PR00722">
    <property type="entry name" value="CHYMOTRYPSIN"/>
</dbReference>
<accession>A0A8J6HVX2</accession>
<dbReference type="InterPro" id="IPR051333">
    <property type="entry name" value="CLIP_Serine_Protease"/>
</dbReference>
<evidence type="ECO:0000256" key="3">
    <source>
        <dbReference type="ARBA" id="ARBA00022825"/>
    </source>
</evidence>
<dbReference type="InterPro" id="IPR018114">
    <property type="entry name" value="TRYPSIN_HIS"/>
</dbReference>
<keyword evidence="4" id="KW-1015">Disulfide bond</keyword>
<dbReference type="Pfam" id="PF00089">
    <property type="entry name" value="Trypsin"/>
    <property type="match status" value="2"/>
</dbReference>
<dbReference type="PANTHER" id="PTHR24260">
    <property type="match status" value="1"/>
</dbReference>
<dbReference type="Proteomes" id="UP000719412">
    <property type="component" value="Unassembled WGS sequence"/>
</dbReference>
<evidence type="ECO:0000313" key="9">
    <source>
        <dbReference type="Proteomes" id="UP000719412"/>
    </source>
</evidence>
<dbReference type="AlphaFoldDB" id="A0A8J6HVX2"/>
<evidence type="ECO:0000313" key="8">
    <source>
        <dbReference type="EMBL" id="KAH0821128.1"/>
    </source>
</evidence>
<dbReference type="EMBL" id="JABDTM020009332">
    <property type="protein sequence ID" value="KAH0821128.1"/>
    <property type="molecule type" value="Genomic_DNA"/>
</dbReference>
<gene>
    <name evidence="8" type="ORF">GEV33_001663</name>
</gene>
<dbReference type="InterPro" id="IPR033116">
    <property type="entry name" value="TRYPSIN_SER"/>
</dbReference>
<keyword evidence="1 5" id="KW-0645">Protease</keyword>
<feature type="domain" description="Peptidase S1" evidence="7">
    <location>
        <begin position="35"/>
        <end position="262"/>
    </location>
</feature>
<comment type="caution">
    <text evidence="8">The sequence shown here is derived from an EMBL/GenBank/DDBJ whole genome shotgun (WGS) entry which is preliminary data.</text>
</comment>
<keyword evidence="3 5" id="KW-0720">Serine protease</keyword>
<evidence type="ECO:0000259" key="7">
    <source>
        <dbReference type="PROSITE" id="PS50240"/>
    </source>
</evidence>
<dbReference type="InterPro" id="IPR001314">
    <property type="entry name" value="Peptidase_S1A"/>
</dbReference>
<keyword evidence="9" id="KW-1185">Reference proteome</keyword>
<organism evidence="8 9">
    <name type="scientific">Tenebrio molitor</name>
    <name type="common">Yellow mealworm beetle</name>
    <dbReference type="NCBI Taxonomy" id="7067"/>
    <lineage>
        <taxon>Eukaryota</taxon>
        <taxon>Metazoa</taxon>
        <taxon>Ecdysozoa</taxon>
        <taxon>Arthropoda</taxon>
        <taxon>Hexapoda</taxon>
        <taxon>Insecta</taxon>
        <taxon>Pterygota</taxon>
        <taxon>Neoptera</taxon>
        <taxon>Endopterygota</taxon>
        <taxon>Coleoptera</taxon>
        <taxon>Polyphaga</taxon>
        <taxon>Cucujiformia</taxon>
        <taxon>Tenebrionidae</taxon>
        <taxon>Tenebrio</taxon>
    </lineage>
</organism>
<dbReference type="PANTHER" id="PTHR24260:SF136">
    <property type="entry name" value="GH08193P-RELATED"/>
    <property type="match status" value="1"/>
</dbReference>
<dbReference type="FunFam" id="2.40.10.10:FF:000034">
    <property type="entry name" value="Eupolytin"/>
    <property type="match status" value="1"/>
</dbReference>
<proteinExistence type="predicted"/>
<dbReference type="GO" id="GO:0006508">
    <property type="term" value="P:proteolysis"/>
    <property type="evidence" value="ECO:0007669"/>
    <property type="project" value="UniProtKB-KW"/>
</dbReference>
<dbReference type="PROSITE" id="PS50240">
    <property type="entry name" value="TRYPSIN_DOM"/>
    <property type="match status" value="2"/>
</dbReference>
<dbReference type="InterPro" id="IPR009003">
    <property type="entry name" value="Peptidase_S1_PA"/>
</dbReference>
<dbReference type="GO" id="GO:0004252">
    <property type="term" value="F:serine-type endopeptidase activity"/>
    <property type="evidence" value="ECO:0007669"/>
    <property type="project" value="InterPro"/>
</dbReference>
<reference evidence="8" key="2">
    <citation type="submission" date="2021-08" db="EMBL/GenBank/DDBJ databases">
        <authorList>
            <person name="Eriksson T."/>
        </authorList>
    </citation>
    <scope>NUCLEOTIDE SEQUENCE</scope>
    <source>
        <strain evidence="8">Stoneville</strain>
        <tissue evidence="8">Whole head</tissue>
    </source>
</reference>
<dbReference type="PROSITE" id="PS00134">
    <property type="entry name" value="TRYPSIN_HIS"/>
    <property type="match status" value="1"/>
</dbReference>
<dbReference type="InterPro" id="IPR043504">
    <property type="entry name" value="Peptidase_S1_PA_chymotrypsin"/>
</dbReference>
<evidence type="ECO:0000256" key="2">
    <source>
        <dbReference type="ARBA" id="ARBA00022801"/>
    </source>
</evidence>
<keyword evidence="6" id="KW-0732">Signal</keyword>
<evidence type="ECO:0000256" key="6">
    <source>
        <dbReference type="SAM" id="SignalP"/>
    </source>
</evidence>
<keyword evidence="2 5" id="KW-0378">Hydrolase</keyword>
<dbReference type="Gene3D" id="2.40.10.10">
    <property type="entry name" value="Trypsin-like serine proteases"/>
    <property type="match status" value="2"/>
</dbReference>
<reference evidence="8" key="1">
    <citation type="journal article" date="2020" name="J Insects Food Feed">
        <title>The yellow mealworm (Tenebrio molitor) genome: a resource for the emerging insects as food and feed industry.</title>
        <authorList>
            <person name="Eriksson T."/>
            <person name="Andere A."/>
            <person name="Kelstrup H."/>
            <person name="Emery V."/>
            <person name="Picard C."/>
        </authorList>
    </citation>
    <scope>NUCLEOTIDE SEQUENCE</scope>
    <source>
        <strain evidence="8">Stoneville</strain>
        <tissue evidence="8">Whole head</tissue>
    </source>
</reference>
<feature type="domain" description="Peptidase S1" evidence="7">
    <location>
        <begin position="303"/>
        <end position="534"/>
    </location>
</feature>
<feature type="signal peptide" evidence="6">
    <location>
        <begin position="1"/>
        <end position="16"/>
    </location>
</feature>
<feature type="chain" id="PRO_5035264631" description="Peptidase S1 domain-containing protein" evidence="6">
    <location>
        <begin position="17"/>
        <end position="534"/>
    </location>
</feature>
<evidence type="ECO:0000256" key="5">
    <source>
        <dbReference type="RuleBase" id="RU363034"/>
    </source>
</evidence>
<dbReference type="SMART" id="SM00020">
    <property type="entry name" value="Tryp_SPc"/>
    <property type="match status" value="2"/>
</dbReference>
<protein>
    <recommendedName>
        <fullName evidence="7">Peptidase S1 domain-containing protein</fullName>
    </recommendedName>
</protein>
<name>A0A8J6HVX2_TENMO</name>
<dbReference type="SUPFAM" id="SSF50494">
    <property type="entry name" value="Trypsin-like serine proteases"/>
    <property type="match status" value="2"/>
</dbReference>
<sequence>MKLAILASLFIATVWAGPLQQRKALPISRHFGGRIIAGNAAEEDQFKWQVGIYIYNEDSEFFCGGALIDTKWILTGARCVDGATSFTLRFGSNSLVSGGITREANYSVVHPDYNSLTLENDVGLVRIDDGIEPDAHVEIISLATEELEGDMSVTVSGWGSSGDWGGITSELYYINLTTISNIECRMSWGDAIPDETVCARENRNNGICTGDSGDPLVMEDESGNFIHVGIASWASAGGCDITQPSGYSRTASYVDWIKSTTAFGSFTKMKSIVLICLCVVSAWAGLIAERKPVPVKKHFSGRIVGGDEAAENQFPWQVAVYFDTSDGTFFCGGALVAENWVLTAGHCVYHAEVFTLHLGSNSLVDDDDNRVTVAATYSVPHPDYDPSDLENDIGLIRIDTAYKTNDHIKVIPLASSELGADVDVIVSGWGASGDWDGVENHLRFVGLKTLSNDDCKAVYGEAVITDGMVCAVGPTTEGTCNGDSGGPLVTDDGSGNSVHVGVVSWASASGCETNHPSGYTRTAAYRDWVESVIG</sequence>
<evidence type="ECO:0000256" key="1">
    <source>
        <dbReference type="ARBA" id="ARBA00022670"/>
    </source>
</evidence>
<evidence type="ECO:0000256" key="4">
    <source>
        <dbReference type="ARBA" id="ARBA00023157"/>
    </source>
</evidence>
<dbReference type="PROSITE" id="PS00135">
    <property type="entry name" value="TRYPSIN_SER"/>
    <property type="match status" value="1"/>
</dbReference>
<dbReference type="InterPro" id="IPR001254">
    <property type="entry name" value="Trypsin_dom"/>
</dbReference>
<dbReference type="CDD" id="cd00190">
    <property type="entry name" value="Tryp_SPc"/>
    <property type="match status" value="2"/>
</dbReference>